<name>A0AA47I0S6_9GAMM</name>
<evidence type="ECO:0000313" key="5">
    <source>
        <dbReference type="EMBL" id="WAE54041.1"/>
    </source>
</evidence>
<dbReference type="Gene3D" id="1.20.58.300">
    <property type="entry name" value="FlgN-like"/>
    <property type="match status" value="1"/>
</dbReference>
<feature type="compositionally biased region" description="Polar residues" evidence="4">
    <location>
        <begin position="146"/>
        <end position="156"/>
    </location>
</feature>
<organism evidence="5 6">
    <name type="scientific">Stutzerimonas frequens</name>
    <dbReference type="NCBI Taxonomy" id="2968969"/>
    <lineage>
        <taxon>Bacteria</taxon>
        <taxon>Pseudomonadati</taxon>
        <taxon>Pseudomonadota</taxon>
        <taxon>Gammaproteobacteria</taxon>
        <taxon>Pseudomonadales</taxon>
        <taxon>Pseudomonadaceae</taxon>
        <taxon>Stutzerimonas</taxon>
    </lineage>
</organism>
<dbReference type="InterPro" id="IPR007809">
    <property type="entry name" value="FlgN-like"/>
</dbReference>
<feature type="region of interest" description="Disordered" evidence="4">
    <location>
        <begin position="132"/>
        <end position="156"/>
    </location>
</feature>
<sequence length="156" mass="17331">MHDAAVLEQLTDDIGIARQLLELIDQEFAALGDRNLVELEATLSKKQPLLALLGQHSAQRSQWLVDQRLSPDRAGLEIAASRIEQGEALIEKAKLLETELERCHSANERNGRLIRANQSTLGEMLKILQGKDDTPSLYDNRGSAAKNKQQRPLSQA</sequence>
<dbReference type="InterPro" id="IPR036679">
    <property type="entry name" value="FlgN-like_sf"/>
</dbReference>
<evidence type="ECO:0000256" key="3">
    <source>
        <dbReference type="ARBA" id="ARBA00022795"/>
    </source>
</evidence>
<keyword evidence="5" id="KW-0966">Cell projection</keyword>
<evidence type="ECO:0000313" key="6">
    <source>
        <dbReference type="Proteomes" id="UP001164632"/>
    </source>
</evidence>
<gene>
    <name evidence="5" type="ORF">OSV15_07700</name>
</gene>
<dbReference type="SUPFAM" id="SSF140566">
    <property type="entry name" value="FlgN-like"/>
    <property type="match status" value="1"/>
</dbReference>
<keyword evidence="5" id="KW-0969">Cilium</keyword>
<keyword evidence="3" id="KW-1005">Bacterial flagellum biogenesis</keyword>
<dbReference type="Proteomes" id="UP001164632">
    <property type="component" value="Chromosome"/>
</dbReference>
<evidence type="ECO:0000256" key="2">
    <source>
        <dbReference type="ARBA" id="ARBA00007703"/>
    </source>
</evidence>
<dbReference type="GO" id="GO:0044780">
    <property type="term" value="P:bacterial-type flagellum assembly"/>
    <property type="evidence" value="ECO:0007669"/>
    <property type="project" value="InterPro"/>
</dbReference>
<dbReference type="RefSeq" id="WP_267932437.1">
    <property type="nucleotide sequence ID" value="NZ_CP113257.1"/>
</dbReference>
<proteinExistence type="inferred from homology"/>
<dbReference type="Pfam" id="PF05130">
    <property type="entry name" value="FlgN"/>
    <property type="match status" value="1"/>
</dbReference>
<protein>
    <submittedName>
        <fullName evidence="5">Flagellar protein FlgN</fullName>
    </submittedName>
</protein>
<comment type="similarity">
    <text evidence="2">Belongs to the FlgN family.</text>
</comment>
<evidence type="ECO:0000256" key="4">
    <source>
        <dbReference type="SAM" id="MobiDB-lite"/>
    </source>
</evidence>
<evidence type="ECO:0000256" key="1">
    <source>
        <dbReference type="ARBA" id="ARBA00002397"/>
    </source>
</evidence>
<dbReference type="EMBL" id="CP113257">
    <property type="protein sequence ID" value="WAE54041.1"/>
    <property type="molecule type" value="Genomic_DNA"/>
</dbReference>
<dbReference type="AlphaFoldDB" id="A0AA47I0S6"/>
<accession>A0AA47I0S6</accession>
<keyword evidence="5" id="KW-0282">Flagellum</keyword>
<comment type="function">
    <text evidence="1">Required for the efficient initiation of filament assembly.</text>
</comment>
<reference evidence="5" key="1">
    <citation type="submission" date="2022-11" db="EMBL/GenBank/DDBJ databases">
        <title>Genomic of Pseudomonas TF18.</title>
        <authorList>
            <person name="Liu T."/>
        </authorList>
    </citation>
    <scope>NUCLEOTIDE SEQUENCE</scope>
    <source>
        <strain evidence="5">TF18</strain>
    </source>
</reference>